<keyword evidence="2" id="KW-0732">Signal</keyword>
<name>A0ABQ3XHK4_9ACTN</name>
<dbReference type="SMART" id="SM00231">
    <property type="entry name" value="FA58C"/>
    <property type="match status" value="1"/>
</dbReference>
<dbReference type="InterPro" id="IPR023343">
    <property type="entry name" value="Penicillin_amidase_dom1"/>
</dbReference>
<evidence type="ECO:0000259" key="3">
    <source>
        <dbReference type="PROSITE" id="PS50022"/>
    </source>
</evidence>
<dbReference type="InterPro" id="IPR029055">
    <property type="entry name" value="Ntn_hydrolases_N"/>
</dbReference>
<dbReference type="PANTHER" id="PTHR34218">
    <property type="entry name" value="PEPTIDASE S45 PENICILLIN AMIDASE"/>
    <property type="match status" value="1"/>
</dbReference>
<dbReference type="Pfam" id="PF00754">
    <property type="entry name" value="F5_F8_type_C"/>
    <property type="match status" value="1"/>
</dbReference>
<feature type="chain" id="PRO_5045871636" evidence="2">
    <location>
        <begin position="28"/>
        <end position="1057"/>
    </location>
</feature>
<evidence type="ECO:0000313" key="4">
    <source>
        <dbReference type="EMBL" id="GID57964.1"/>
    </source>
</evidence>
<feature type="signal peptide" evidence="2">
    <location>
        <begin position="1"/>
        <end position="27"/>
    </location>
</feature>
<comment type="similarity">
    <text evidence="1">Belongs to the peptidase S45 family.</text>
</comment>
<dbReference type="InterPro" id="IPR000421">
    <property type="entry name" value="FA58C"/>
</dbReference>
<evidence type="ECO:0000256" key="1">
    <source>
        <dbReference type="ARBA" id="ARBA00006586"/>
    </source>
</evidence>
<dbReference type="InterPro" id="IPR002692">
    <property type="entry name" value="S45"/>
</dbReference>
<dbReference type="SUPFAM" id="SSF49785">
    <property type="entry name" value="Galactose-binding domain-like"/>
    <property type="match status" value="1"/>
</dbReference>
<dbReference type="Gene3D" id="2.60.120.260">
    <property type="entry name" value="Galactose-binding domain-like"/>
    <property type="match status" value="1"/>
</dbReference>
<sequence>MRRSLSLASASALTALLIIPATLAVTADPQPAVAAYATNDYCLGECSDILPPGQNGNADLATILAHQAFGTMPANASNQLAPYANLTYSYTGLTPQQINTFFNDASYGVAAANVASTKSPRSDVTIVRDKALGIPHITGTTRAGTMFGAGYAGAQDRLFLMDLMRHVARGSLTSFAGGAAGNRDLEQSVWRNSPYTETDLQNQINTLRASGTRGAQLYDDVLQYLAGINLFIDDCMAARNCPGEYVLTGHLDAVTNAGGPVDFVPTDLIAIAGVIGGLFGGGGGTEMQSALVRVAARAKYGNTAGDQVWQQFRSQNDPEAVLTLHAGQSFPYGGGDPNASGVAMPDAGTATPEPLVYDRTGSAATGVSGTSAIADSLSNLTIDSAQRGMSNAAVVSAANSATGHPVAVFGPQTGYFAPQLLMLQELQGPGISSRGVAFSGLNLYTLLGRGPDYAWSATSSVQDITDTYAIRLCNADGSTPTTASTSYLHHGTCTAMETLSRSNAWTPTTADSTAAGSYRLTVLRTKYGLVSWRGKVGGTPVAFTSLRSTYGHEADSAIGFQMFNEPAQMGTPAAFTASASNIAFGFNWFYVNSADTALFTSGTEPIRPATADPNLPAWGDAAQEWTGIRPASAHVQAVNQDYFVSWNNKQAAGYSAADGNFSFGSVQRGDLLDAPLKAGIAAGTKYDRASLLKVVQQAGLTDLRGKEVLPSLLRMIDTTTVTDSTQAAALTKLRTWLANGALRKETAAGSKAYTDADAIRILDAWWPKLVTAQFSSGLGTGLFTSLVDTLQINESPSGGQTGQVSTLPHSANAAQGHKGSSFQYGWWGWVEKDLRAVLGDTVPNWSTKYCGGGTVSACRTALLTSLSAAIAEPAATTYPGDTRCAAGNQWCADAILQSPLGGITHPLISWQNRPTYQQVVSFPAKRGDNIANLASGRTVTASASENGYPVANAIDGNMSTRWASDWSEGQWIRVDLGASATVGRVRLFWESAYASAYRIETSANGTTWTPVASVTGGNGGEDVVAFTPGTARYVRLTSVTRATQYGLSLFELEVYQR</sequence>
<dbReference type="SUPFAM" id="SSF56235">
    <property type="entry name" value="N-terminal nucleophile aminohydrolases (Ntn hydrolases)"/>
    <property type="match status" value="1"/>
</dbReference>
<dbReference type="Proteomes" id="UP000612282">
    <property type="component" value="Unassembled WGS sequence"/>
</dbReference>
<dbReference type="PROSITE" id="PS50022">
    <property type="entry name" value="FA58C_3"/>
    <property type="match status" value="1"/>
</dbReference>
<accession>A0ABQ3XHK4</accession>
<reference evidence="4 5" key="1">
    <citation type="submission" date="2021-01" db="EMBL/GenBank/DDBJ databases">
        <title>Whole genome shotgun sequence of Actinoplanes couchii NBRC 106145.</title>
        <authorList>
            <person name="Komaki H."/>
            <person name="Tamura T."/>
        </authorList>
    </citation>
    <scope>NUCLEOTIDE SEQUENCE [LARGE SCALE GENOMIC DNA]</scope>
    <source>
        <strain evidence="4 5">NBRC 106145</strain>
    </source>
</reference>
<dbReference type="Pfam" id="PF01804">
    <property type="entry name" value="Penicil_amidase"/>
    <property type="match status" value="1"/>
</dbReference>
<dbReference type="PANTHER" id="PTHR34218:SF4">
    <property type="entry name" value="ACYL-HOMOSERINE LACTONE ACYLASE QUIP"/>
    <property type="match status" value="1"/>
</dbReference>
<evidence type="ECO:0000256" key="2">
    <source>
        <dbReference type="SAM" id="SignalP"/>
    </source>
</evidence>
<comment type="caution">
    <text evidence="4">The sequence shown here is derived from an EMBL/GenBank/DDBJ whole genome shotgun (WGS) entry which is preliminary data.</text>
</comment>
<dbReference type="Gene3D" id="1.10.439.10">
    <property type="entry name" value="Penicillin Amidohydrolase, domain 1"/>
    <property type="match status" value="1"/>
</dbReference>
<keyword evidence="5" id="KW-1185">Reference proteome</keyword>
<dbReference type="InterPro" id="IPR008979">
    <property type="entry name" value="Galactose-bd-like_sf"/>
</dbReference>
<dbReference type="Gene3D" id="3.60.20.10">
    <property type="entry name" value="Glutamine Phosphoribosylpyrophosphate, subunit 1, domain 1"/>
    <property type="match status" value="2"/>
</dbReference>
<proteinExistence type="inferred from homology"/>
<protein>
    <submittedName>
        <fullName evidence="4">Penicillin acylase</fullName>
    </submittedName>
</protein>
<evidence type="ECO:0000313" key="5">
    <source>
        <dbReference type="Proteomes" id="UP000612282"/>
    </source>
</evidence>
<dbReference type="EMBL" id="BOMG01000078">
    <property type="protein sequence ID" value="GID57964.1"/>
    <property type="molecule type" value="Genomic_DNA"/>
</dbReference>
<organism evidence="4 5">
    <name type="scientific">Actinoplanes couchii</name>
    <dbReference type="NCBI Taxonomy" id="403638"/>
    <lineage>
        <taxon>Bacteria</taxon>
        <taxon>Bacillati</taxon>
        <taxon>Actinomycetota</taxon>
        <taxon>Actinomycetes</taxon>
        <taxon>Micromonosporales</taxon>
        <taxon>Micromonosporaceae</taxon>
        <taxon>Actinoplanes</taxon>
    </lineage>
</organism>
<gene>
    <name evidence="4" type="ORF">Aco03nite_063680</name>
</gene>
<feature type="domain" description="F5/8 type C" evidence="3">
    <location>
        <begin position="921"/>
        <end position="1057"/>
    </location>
</feature>
<dbReference type="RefSeq" id="WP_203801387.1">
    <property type="nucleotide sequence ID" value="NZ_BAAAQE010000111.1"/>
</dbReference>